<dbReference type="InterPro" id="IPR051024">
    <property type="entry name" value="GlcNAc_Chitin_IntDeg"/>
</dbReference>
<name>A0ABS1WRE3_9GAMM</name>
<dbReference type="InterPro" id="IPR041029">
    <property type="entry name" value="GbpA_2"/>
</dbReference>
<dbReference type="PANTHER" id="PTHR34823:SF1">
    <property type="entry name" value="CHITIN-BINDING TYPE-4 DOMAIN-CONTAINING PROTEIN"/>
    <property type="match status" value="1"/>
</dbReference>
<reference evidence="7 8" key="1">
    <citation type="journal article" date="2021" name="Int. J. Syst. Evol. Microbiol.">
        <title>Steroidobacter gossypii sp. nov., isolated from soil of cotton cropping field.</title>
        <authorList>
            <person name="Huang R."/>
            <person name="Yang S."/>
            <person name="Zhen C."/>
            <person name="Liu W."/>
        </authorList>
    </citation>
    <scope>NUCLEOTIDE SEQUENCE [LARGE SCALE GENOMIC DNA]</scope>
    <source>
        <strain evidence="7 8">S1-65</strain>
    </source>
</reference>
<dbReference type="Pfam" id="PF03067">
    <property type="entry name" value="LPMO_10"/>
    <property type="match status" value="1"/>
</dbReference>
<evidence type="ECO:0000259" key="6">
    <source>
        <dbReference type="Pfam" id="PF18416"/>
    </source>
</evidence>
<dbReference type="RefSeq" id="WP_203165510.1">
    <property type="nucleotide sequence ID" value="NZ_JAEVLS010000001.1"/>
</dbReference>
<dbReference type="InterPro" id="IPR014756">
    <property type="entry name" value="Ig_E-set"/>
</dbReference>
<feature type="signal peptide" evidence="4">
    <location>
        <begin position="1"/>
        <end position="23"/>
    </location>
</feature>
<evidence type="ECO:0000256" key="4">
    <source>
        <dbReference type="SAM" id="SignalP"/>
    </source>
</evidence>
<dbReference type="GO" id="GO:0004497">
    <property type="term" value="F:monooxygenase activity"/>
    <property type="evidence" value="ECO:0007669"/>
    <property type="project" value="UniProtKB-KW"/>
</dbReference>
<dbReference type="Pfam" id="PF18416">
    <property type="entry name" value="GbpA_2"/>
    <property type="match status" value="1"/>
</dbReference>
<evidence type="ECO:0000259" key="5">
    <source>
        <dbReference type="Pfam" id="PF03067"/>
    </source>
</evidence>
<protein>
    <submittedName>
        <fullName evidence="7">Lytic polysaccharide monooxygenase</fullName>
    </submittedName>
</protein>
<keyword evidence="7" id="KW-0560">Oxidoreductase</keyword>
<evidence type="ECO:0000313" key="8">
    <source>
        <dbReference type="Proteomes" id="UP000661077"/>
    </source>
</evidence>
<dbReference type="Gene3D" id="3.30.70.2150">
    <property type="match status" value="1"/>
</dbReference>
<evidence type="ECO:0000256" key="2">
    <source>
        <dbReference type="ARBA" id="ARBA00022669"/>
    </source>
</evidence>
<dbReference type="Proteomes" id="UP000661077">
    <property type="component" value="Unassembled WGS sequence"/>
</dbReference>
<dbReference type="SUPFAM" id="SSF81296">
    <property type="entry name" value="E set domains"/>
    <property type="match status" value="1"/>
</dbReference>
<dbReference type="Gene3D" id="2.70.50.50">
    <property type="entry name" value="chitin-binding protein cbp21"/>
    <property type="match status" value="1"/>
</dbReference>
<organism evidence="7 8">
    <name type="scientific">Steroidobacter gossypii</name>
    <dbReference type="NCBI Taxonomy" id="2805490"/>
    <lineage>
        <taxon>Bacteria</taxon>
        <taxon>Pseudomonadati</taxon>
        <taxon>Pseudomonadota</taxon>
        <taxon>Gammaproteobacteria</taxon>
        <taxon>Steroidobacterales</taxon>
        <taxon>Steroidobacteraceae</taxon>
        <taxon>Steroidobacter</taxon>
    </lineage>
</organism>
<dbReference type="InterPro" id="IPR004302">
    <property type="entry name" value="Cellulose/chitin-bd_N"/>
</dbReference>
<keyword evidence="8" id="KW-1185">Reference proteome</keyword>
<accession>A0ABS1WRE3</accession>
<gene>
    <name evidence="7" type="ORF">JM946_02265</name>
</gene>
<feature type="chain" id="PRO_5045486166" evidence="4">
    <location>
        <begin position="24"/>
        <end position="570"/>
    </location>
</feature>
<evidence type="ECO:0000256" key="3">
    <source>
        <dbReference type="ARBA" id="ARBA00022729"/>
    </source>
</evidence>
<proteinExistence type="predicted"/>
<sequence length="570" mass="60155">MKLDSLRTMLLAALLLVMSGAHGHGLIQDPPSRNWFCGAITKPDQVANGTAQYPVCGDAFNAPGIDPNAGYNFMSVLTHTTGRSGVGPRQNVCGFNSESWNGAATPWDQSINWPTVPMSAGQKTFTWNISWGPHFSDTEEFRYWITKPGFQYQVGRPLSFSDFEDQPFCTLTYNDANPNANPNVIPNPGAATFQTRCNVPSRTGRHVIYAEWGRNQWTYERFHGCIDAMFQGGNGPTLDAQIALSPDVAEFEGSGSITLDGRGSTGSNLSYQWTVDSQNPSLYTLTNANQSVATLTLGAPQASSNVTVSLVVSGGGSSDSATRTFVHRPANTASQWFDLGPLTAESRALTVGDRVSVRTVTTSGQDAYWPTTPLTITASNAAATAWPLALAQAVNAGNGAVRIGALNAQNQVVPQQSATANRVFAQNSAGITSAFLQVTPGDTGTGNGGLTVTPAVASASAYYNELHLRFANTAPVTALSATIVVQRTTGVSYSGQYNTLGSQVQQSNSSTSSAITYQYTLAPGQTLSAGTNRTLAAQFGGTGTAHPTTGDTYTVTYTSGGTQYTQTGTF</sequence>
<feature type="domain" description="N-acetylglucosamine binding protein A" evidence="6">
    <location>
        <begin position="336"/>
        <end position="436"/>
    </location>
</feature>
<keyword evidence="7" id="KW-0503">Monooxygenase</keyword>
<keyword evidence="2" id="KW-0147">Chitin-binding</keyword>
<dbReference type="EMBL" id="JAEVLS010000001">
    <property type="protein sequence ID" value="MBM0103545.1"/>
    <property type="molecule type" value="Genomic_DNA"/>
</dbReference>
<comment type="caution">
    <text evidence="7">The sequence shown here is derived from an EMBL/GenBank/DDBJ whole genome shotgun (WGS) entry which is preliminary data.</text>
</comment>
<keyword evidence="1" id="KW-0964">Secreted</keyword>
<evidence type="ECO:0000256" key="1">
    <source>
        <dbReference type="ARBA" id="ARBA00022525"/>
    </source>
</evidence>
<feature type="domain" description="Chitin-binding type-4" evidence="5">
    <location>
        <begin position="24"/>
        <end position="227"/>
    </location>
</feature>
<dbReference type="CDD" id="cd21177">
    <property type="entry name" value="LPMO_AA10"/>
    <property type="match status" value="1"/>
</dbReference>
<evidence type="ECO:0000313" key="7">
    <source>
        <dbReference type="EMBL" id="MBM0103545.1"/>
    </source>
</evidence>
<keyword evidence="3 4" id="KW-0732">Signal</keyword>
<dbReference type="PANTHER" id="PTHR34823">
    <property type="entry name" value="GLCNAC-BINDING PROTEIN A"/>
    <property type="match status" value="1"/>
</dbReference>